<dbReference type="SMART" id="SM00028">
    <property type="entry name" value="TPR"/>
    <property type="match status" value="2"/>
</dbReference>
<dbReference type="EMBL" id="SHLI01000001">
    <property type="protein sequence ID" value="RZU98637.1"/>
    <property type="molecule type" value="Genomic_DNA"/>
</dbReference>
<accession>A0A4Q8D094</accession>
<keyword evidence="1" id="KW-0802">TPR repeat</keyword>
<organism evidence="3 4">
    <name type="scientific">Spiribacter vilamensis</name>
    <dbReference type="NCBI Taxonomy" id="531306"/>
    <lineage>
        <taxon>Bacteria</taxon>
        <taxon>Pseudomonadati</taxon>
        <taxon>Pseudomonadota</taxon>
        <taxon>Gammaproteobacteria</taxon>
        <taxon>Chromatiales</taxon>
        <taxon>Ectothiorhodospiraceae</taxon>
        <taxon>Spiribacter</taxon>
    </lineage>
</organism>
<dbReference type="PROSITE" id="PS50005">
    <property type="entry name" value="TPR"/>
    <property type="match status" value="1"/>
</dbReference>
<keyword evidence="4" id="KW-1185">Reference proteome</keyword>
<dbReference type="InterPro" id="IPR019734">
    <property type="entry name" value="TPR_rpt"/>
</dbReference>
<gene>
    <name evidence="3" type="ORF">EV698_0892</name>
</gene>
<dbReference type="SUPFAM" id="SSF48452">
    <property type="entry name" value="TPR-like"/>
    <property type="match status" value="1"/>
</dbReference>
<reference evidence="3 4" key="1">
    <citation type="submission" date="2019-02" db="EMBL/GenBank/DDBJ databases">
        <title>Genomic Encyclopedia of Type Strains, Phase IV (KMG-IV): sequencing the most valuable type-strain genomes for metagenomic binning, comparative biology and taxonomic classification.</title>
        <authorList>
            <person name="Goeker M."/>
        </authorList>
    </citation>
    <scope>NUCLEOTIDE SEQUENCE [LARGE SCALE GENOMIC DNA]</scope>
    <source>
        <strain evidence="3 4">DSM 21056</strain>
    </source>
</reference>
<protein>
    <submittedName>
        <fullName evidence="3">Tetratricopeptide repeat protein</fullName>
    </submittedName>
</protein>
<dbReference type="InterPro" id="IPR011990">
    <property type="entry name" value="TPR-like_helical_dom_sf"/>
</dbReference>
<feature type="signal peptide" evidence="2">
    <location>
        <begin position="1"/>
        <end position="23"/>
    </location>
</feature>
<evidence type="ECO:0000313" key="4">
    <source>
        <dbReference type="Proteomes" id="UP000292298"/>
    </source>
</evidence>
<keyword evidence="2" id="KW-0732">Signal</keyword>
<evidence type="ECO:0000256" key="2">
    <source>
        <dbReference type="SAM" id="SignalP"/>
    </source>
</evidence>
<proteinExistence type="predicted"/>
<dbReference type="Pfam" id="PF13432">
    <property type="entry name" value="TPR_16"/>
    <property type="match status" value="1"/>
</dbReference>
<dbReference type="Gene3D" id="1.25.40.10">
    <property type="entry name" value="Tetratricopeptide repeat domain"/>
    <property type="match status" value="1"/>
</dbReference>
<evidence type="ECO:0000256" key="1">
    <source>
        <dbReference type="PROSITE-ProRule" id="PRU00339"/>
    </source>
</evidence>
<dbReference type="OrthoDB" id="174989at2"/>
<sequence>MIMHRPARLALIVPMLLLQGCLALTPNGPPSVIETLAAADSALERGDIEQARMGYERALEQSPALVSPHFQLGIIAYGRGDDPAALEHFDAALERDPGHVLATYNLAVVHLQQARSLLDRHERLAPISAGRPDLIRIRQAIGALGRSAAGTRE</sequence>
<dbReference type="AlphaFoldDB" id="A0A4Q8D094"/>
<evidence type="ECO:0000313" key="3">
    <source>
        <dbReference type="EMBL" id="RZU98637.1"/>
    </source>
</evidence>
<comment type="caution">
    <text evidence="3">The sequence shown here is derived from an EMBL/GenBank/DDBJ whole genome shotgun (WGS) entry which is preliminary data.</text>
</comment>
<dbReference type="PROSITE" id="PS51257">
    <property type="entry name" value="PROKAR_LIPOPROTEIN"/>
    <property type="match status" value="1"/>
</dbReference>
<feature type="repeat" description="TPR" evidence="1">
    <location>
        <begin position="66"/>
        <end position="99"/>
    </location>
</feature>
<feature type="chain" id="PRO_5020900979" evidence="2">
    <location>
        <begin position="24"/>
        <end position="153"/>
    </location>
</feature>
<name>A0A4Q8D094_9GAMM</name>
<dbReference type="Proteomes" id="UP000292298">
    <property type="component" value="Unassembled WGS sequence"/>
</dbReference>